<dbReference type="PROSITE" id="PS51257">
    <property type="entry name" value="PROKAR_LIPOPROTEIN"/>
    <property type="match status" value="1"/>
</dbReference>
<dbReference type="Proteomes" id="UP001220022">
    <property type="component" value="Unassembled WGS sequence"/>
</dbReference>
<feature type="chain" id="PRO_5046272055" evidence="2">
    <location>
        <begin position="22"/>
        <end position="587"/>
    </location>
</feature>
<comment type="caution">
    <text evidence="4">The sequence shown here is derived from an EMBL/GenBank/DDBJ whole genome shotgun (WGS) entry which is preliminary data.</text>
</comment>
<keyword evidence="5" id="KW-1185">Reference proteome</keyword>
<dbReference type="CDD" id="cd08506">
    <property type="entry name" value="PBP2_clavulanate_OppA2"/>
    <property type="match status" value="1"/>
</dbReference>
<dbReference type="EMBL" id="JARHTQ010000001">
    <property type="protein sequence ID" value="MDF2254703.1"/>
    <property type="molecule type" value="Genomic_DNA"/>
</dbReference>
<evidence type="ECO:0000313" key="5">
    <source>
        <dbReference type="Proteomes" id="UP001220022"/>
    </source>
</evidence>
<proteinExistence type="predicted"/>
<keyword evidence="2" id="KW-0732">Signal</keyword>
<evidence type="ECO:0000256" key="2">
    <source>
        <dbReference type="SAM" id="SignalP"/>
    </source>
</evidence>
<dbReference type="Gene3D" id="3.10.105.10">
    <property type="entry name" value="Dipeptide-binding Protein, Domain 3"/>
    <property type="match status" value="1"/>
</dbReference>
<dbReference type="Pfam" id="PF00496">
    <property type="entry name" value="SBP_bac_5"/>
    <property type="match status" value="1"/>
</dbReference>
<dbReference type="SUPFAM" id="SSF53850">
    <property type="entry name" value="Periplasmic binding protein-like II"/>
    <property type="match status" value="1"/>
</dbReference>
<feature type="region of interest" description="Disordered" evidence="1">
    <location>
        <begin position="46"/>
        <end position="73"/>
    </location>
</feature>
<gene>
    <name evidence="4" type="ORF">P2L57_02805</name>
</gene>
<evidence type="ECO:0000259" key="3">
    <source>
        <dbReference type="Pfam" id="PF00496"/>
    </source>
</evidence>
<dbReference type="PANTHER" id="PTHR30290:SF83">
    <property type="entry name" value="ABC TRANSPORTER SUBSTRATE-BINDING PROTEIN"/>
    <property type="match status" value="1"/>
</dbReference>
<name>A0ABT5YTB9_9ACTN</name>
<reference evidence="4 5" key="1">
    <citation type="submission" date="2023-03" db="EMBL/GenBank/DDBJ databases">
        <title>Draft genome sequence of type strain Streptomyces ferralitis JCM 14344.</title>
        <authorList>
            <person name="Klaysubun C."/>
            <person name="Duangmal K."/>
        </authorList>
    </citation>
    <scope>NUCLEOTIDE SEQUENCE [LARGE SCALE GENOMIC DNA]</scope>
    <source>
        <strain evidence="4 5">JCM 14344</strain>
    </source>
</reference>
<organism evidence="4 5">
    <name type="scientific">Streptantibioticus ferralitis</name>
    <dbReference type="NCBI Taxonomy" id="236510"/>
    <lineage>
        <taxon>Bacteria</taxon>
        <taxon>Bacillati</taxon>
        <taxon>Actinomycetota</taxon>
        <taxon>Actinomycetes</taxon>
        <taxon>Kitasatosporales</taxon>
        <taxon>Streptomycetaceae</taxon>
        <taxon>Streptantibioticus</taxon>
    </lineage>
</organism>
<dbReference type="RefSeq" id="WP_275807523.1">
    <property type="nucleotide sequence ID" value="NZ_BAAANM010000020.1"/>
</dbReference>
<sequence>MRKSHYAAMLAVGALSLSACSSGGGGGGAGGTADVAKPTVQQITLGTAADSQGPAPAVDGAKKGGTVNDLEQSDFNHLDPGQLYVSNQQAIAPLYSRTLTNYKVDPKSGKTTLVGDLATDTGEASADKKTWTYHLKDGLKYEDGSAITSQDIKYGIERLYADFETEGPIYVQTWLSGTDYRKAYQGPYSGKDLPDSVISTPDDKTIVFHFQAPHADTPYAMQMPNISPIPKAKDTKQKYDLHPVSTGPYKIETYNPGKSLVLARNTNWDPKTDPIRDAYPDKWNFEISIPDPGLTQRLMAESGQDKYSLTLSQSANPTQMATILGDPKYKSRTVNQYQPFVDVLSINTSRVKDARVRQAIEYAFPMKQIQQTLGGEAQGEIGTNLMSPTIGGYKSYDPFDKVTHPNGDPEKAKALLKEAGVSNLKLTLAFANNEKWQNFATTLKNGLAKAGIDLQLQALDLTSYYTLVGKVNNPYDLYRTGWGADWSNGSTVLPPTEDGRQVADGLPNYSHLNDSHVNSEIDRINAITDLKQQQAAWEQLSEYIVKNDVPSIPYFYDKFFQIYGDGLGGVTYNQNIGVINANTVYVK</sequence>
<protein>
    <submittedName>
        <fullName evidence="4">ABC transporter substrate-binding protein</fullName>
    </submittedName>
</protein>
<feature type="domain" description="Solute-binding protein family 5" evidence="3">
    <location>
        <begin position="113"/>
        <end position="497"/>
    </location>
</feature>
<evidence type="ECO:0000256" key="1">
    <source>
        <dbReference type="SAM" id="MobiDB-lite"/>
    </source>
</evidence>
<dbReference type="PANTHER" id="PTHR30290">
    <property type="entry name" value="PERIPLASMIC BINDING COMPONENT OF ABC TRANSPORTER"/>
    <property type="match status" value="1"/>
</dbReference>
<dbReference type="InterPro" id="IPR030678">
    <property type="entry name" value="Peptide/Ni-bd"/>
</dbReference>
<evidence type="ECO:0000313" key="4">
    <source>
        <dbReference type="EMBL" id="MDF2254703.1"/>
    </source>
</evidence>
<dbReference type="InterPro" id="IPR000914">
    <property type="entry name" value="SBP_5_dom"/>
</dbReference>
<feature type="signal peptide" evidence="2">
    <location>
        <begin position="1"/>
        <end position="21"/>
    </location>
</feature>
<dbReference type="InterPro" id="IPR039424">
    <property type="entry name" value="SBP_5"/>
</dbReference>
<accession>A0ABT5YTB9</accession>
<dbReference type="PIRSF" id="PIRSF002741">
    <property type="entry name" value="MppA"/>
    <property type="match status" value="1"/>
</dbReference>
<dbReference type="Gene3D" id="3.40.190.10">
    <property type="entry name" value="Periplasmic binding protein-like II"/>
    <property type="match status" value="1"/>
</dbReference>